<dbReference type="PANTHER" id="PTHR33653">
    <property type="entry name" value="RIBONUCLEASE VAPC2"/>
    <property type="match status" value="1"/>
</dbReference>
<evidence type="ECO:0000256" key="5">
    <source>
        <dbReference type="ARBA" id="ARBA00022801"/>
    </source>
</evidence>
<dbReference type="GO" id="GO:0016787">
    <property type="term" value="F:hydrolase activity"/>
    <property type="evidence" value="ECO:0007669"/>
    <property type="project" value="UniProtKB-KW"/>
</dbReference>
<dbReference type="InterPro" id="IPR050556">
    <property type="entry name" value="Type_II_TA_system_RNase"/>
</dbReference>
<proteinExistence type="inferred from homology"/>
<evidence type="ECO:0000256" key="1">
    <source>
        <dbReference type="ARBA" id="ARBA00001946"/>
    </source>
</evidence>
<keyword evidence="6" id="KW-0460">Magnesium</keyword>
<dbReference type="GO" id="GO:0004518">
    <property type="term" value="F:nuclease activity"/>
    <property type="evidence" value="ECO:0007669"/>
    <property type="project" value="UniProtKB-KW"/>
</dbReference>
<protein>
    <submittedName>
        <fullName evidence="9">PIN domain-containing protein</fullName>
    </submittedName>
</protein>
<name>A0AAU2AJH5_9ACTN</name>
<keyword evidence="4" id="KW-0479">Metal-binding</keyword>
<evidence type="ECO:0000256" key="2">
    <source>
        <dbReference type="ARBA" id="ARBA00022649"/>
    </source>
</evidence>
<evidence type="ECO:0000313" key="9">
    <source>
        <dbReference type="EMBL" id="WTT23569.1"/>
    </source>
</evidence>
<evidence type="ECO:0000256" key="7">
    <source>
        <dbReference type="ARBA" id="ARBA00038093"/>
    </source>
</evidence>
<dbReference type="Gene3D" id="3.40.50.1010">
    <property type="entry name" value="5'-nuclease"/>
    <property type="match status" value="1"/>
</dbReference>
<keyword evidence="5" id="KW-0378">Hydrolase</keyword>
<comment type="similarity">
    <text evidence="7">Belongs to the PINc/VapC protein family.</text>
</comment>
<evidence type="ECO:0000256" key="4">
    <source>
        <dbReference type="ARBA" id="ARBA00022723"/>
    </source>
</evidence>
<dbReference type="SUPFAM" id="SSF88723">
    <property type="entry name" value="PIN domain-like"/>
    <property type="match status" value="1"/>
</dbReference>
<keyword evidence="2" id="KW-1277">Toxin-antitoxin system</keyword>
<evidence type="ECO:0000256" key="3">
    <source>
        <dbReference type="ARBA" id="ARBA00022722"/>
    </source>
</evidence>
<dbReference type="InterPro" id="IPR029060">
    <property type="entry name" value="PIN-like_dom_sf"/>
</dbReference>
<dbReference type="AlphaFoldDB" id="A0AAU2AJH5"/>
<organism evidence="9">
    <name type="scientific">Streptomyces sp. NBC_00093</name>
    <dbReference type="NCBI Taxonomy" id="2975649"/>
    <lineage>
        <taxon>Bacteria</taxon>
        <taxon>Bacillati</taxon>
        <taxon>Actinomycetota</taxon>
        <taxon>Actinomycetes</taxon>
        <taxon>Kitasatosporales</taxon>
        <taxon>Streptomycetaceae</taxon>
        <taxon>Streptomyces</taxon>
    </lineage>
</organism>
<dbReference type="GO" id="GO:0046872">
    <property type="term" value="F:metal ion binding"/>
    <property type="evidence" value="ECO:0007669"/>
    <property type="project" value="UniProtKB-KW"/>
</dbReference>
<evidence type="ECO:0000259" key="8">
    <source>
        <dbReference type="Pfam" id="PF01850"/>
    </source>
</evidence>
<sequence>MAWFRSTARPNRFLSVITVAEIEAGVASTPDPVRQARYAQALAAVRDEFRDRIAAIGEAEAAAYLTIHKTLKAAGTSIDPPDALIAATALAGGWTVATRNIKHMARTGALVVNPWEQQLLGGPAASVPYVCRHRRGPSFVGRKHS</sequence>
<gene>
    <name evidence="9" type="ORF">OHA22_22545</name>
</gene>
<dbReference type="PANTHER" id="PTHR33653:SF1">
    <property type="entry name" value="RIBONUCLEASE VAPC2"/>
    <property type="match status" value="1"/>
</dbReference>
<keyword evidence="3" id="KW-0540">Nuclease</keyword>
<evidence type="ECO:0000256" key="6">
    <source>
        <dbReference type="ARBA" id="ARBA00022842"/>
    </source>
</evidence>
<dbReference type="EMBL" id="CP108222">
    <property type="protein sequence ID" value="WTT23569.1"/>
    <property type="molecule type" value="Genomic_DNA"/>
</dbReference>
<feature type="domain" description="PIN" evidence="8">
    <location>
        <begin position="10"/>
        <end position="106"/>
    </location>
</feature>
<dbReference type="InterPro" id="IPR002716">
    <property type="entry name" value="PIN_dom"/>
</dbReference>
<accession>A0AAU2AJH5</accession>
<dbReference type="Pfam" id="PF01850">
    <property type="entry name" value="PIN"/>
    <property type="match status" value="1"/>
</dbReference>
<reference evidence="9" key="1">
    <citation type="submission" date="2022-10" db="EMBL/GenBank/DDBJ databases">
        <title>The complete genomes of actinobacterial strains from the NBC collection.</title>
        <authorList>
            <person name="Joergensen T.S."/>
            <person name="Alvarez Arevalo M."/>
            <person name="Sterndorff E.B."/>
            <person name="Faurdal D."/>
            <person name="Vuksanovic O."/>
            <person name="Mourched A.-S."/>
            <person name="Charusanti P."/>
            <person name="Shaw S."/>
            <person name="Blin K."/>
            <person name="Weber T."/>
        </authorList>
    </citation>
    <scope>NUCLEOTIDE SEQUENCE</scope>
    <source>
        <strain evidence="9">NBC_00093</strain>
    </source>
</reference>
<comment type="cofactor">
    <cofactor evidence="1">
        <name>Mg(2+)</name>
        <dbReference type="ChEBI" id="CHEBI:18420"/>
    </cofactor>
</comment>